<protein>
    <submittedName>
        <fullName evidence="1">Uncharacterized protein</fullName>
    </submittedName>
</protein>
<dbReference type="EnsemblMetazoa" id="MESCA002604-RA">
    <property type="protein sequence ID" value="MESCA002604-PA"/>
    <property type="gene ID" value="MESCA002604"/>
</dbReference>
<dbReference type="EMBL" id="CAQQ02199086">
    <property type="status" value="NOT_ANNOTATED_CDS"/>
    <property type="molecule type" value="Genomic_DNA"/>
</dbReference>
<organism evidence="1 2">
    <name type="scientific">Megaselia scalaris</name>
    <name type="common">Humpbacked fly</name>
    <name type="synonym">Phora scalaris</name>
    <dbReference type="NCBI Taxonomy" id="36166"/>
    <lineage>
        <taxon>Eukaryota</taxon>
        <taxon>Metazoa</taxon>
        <taxon>Ecdysozoa</taxon>
        <taxon>Arthropoda</taxon>
        <taxon>Hexapoda</taxon>
        <taxon>Insecta</taxon>
        <taxon>Pterygota</taxon>
        <taxon>Neoptera</taxon>
        <taxon>Endopterygota</taxon>
        <taxon>Diptera</taxon>
        <taxon>Brachycera</taxon>
        <taxon>Muscomorpha</taxon>
        <taxon>Platypezoidea</taxon>
        <taxon>Phoridae</taxon>
        <taxon>Megaseliini</taxon>
        <taxon>Megaselia</taxon>
    </lineage>
</organism>
<accession>T1GGS5</accession>
<dbReference type="AlphaFoldDB" id="T1GGS5"/>
<reference evidence="2" key="1">
    <citation type="submission" date="2013-02" db="EMBL/GenBank/DDBJ databases">
        <authorList>
            <person name="Hughes D."/>
        </authorList>
    </citation>
    <scope>NUCLEOTIDE SEQUENCE</scope>
    <source>
        <strain>Durham</strain>
        <strain evidence="2">NC isolate 2 -- Noor lab</strain>
    </source>
</reference>
<name>T1GGS5_MEGSC</name>
<dbReference type="HOGENOM" id="CLU_3056461_0_0_1"/>
<sequence length="54" mass="6301">MMKLTFQPIQLNVIKIWKRNYIKAKGFTNVPVYYNGGSYDCVFIVIDEDCVPLL</sequence>
<evidence type="ECO:0000313" key="1">
    <source>
        <dbReference type="EnsemblMetazoa" id="MESCA002604-PA"/>
    </source>
</evidence>
<proteinExistence type="predicted"/>
<evidence type="ECO:0000313" key="2">
    <source>
        <dbReference type="Proteomes" id="UP000015102"/>
    </source>
</evidence>
<keyword evidence="2" id="KW-1185">Reference proteome</keyword>
<reference evidence="1" key="2">
    <citation type="submission" date="2015-06" db="UniProtKB">
        <authorList>
            <consortium name="EnsemblMetazoa"/>
        </authorList>
    </citation>
    <scope>IDENTIFICATION</scope>
</reference>
<dbReference type="Proteomes" id="UP000015102">
    <property type="component" value="Unassembled WGS sequence"/>
</dbReference>